<reference evidence="4 5" key="1">
    <citation type="submission" date="2015-04" db="EMBL/GenBank/DDBJ databases">
        <authorList>
            <person name="Syromyatnikov M.Y."/>
            <person name="Popov V.N."/>
        </authorList>
    </citation>
    <scope>NUCLEOTIDE SEQUENCE [LARGE SCALE GENOMIC DNA]</scope>
    <source>
        <strain evidence="4 5">CECT 5292</strain>
    </source>
</reference>
<protein>
    <recommendedName>
        <fullName evidence="3">(S)-2-haloacid dehalogenase</fullName>
        <ecNumber evidence="3">3.8.1.2</ecNumber>
    </recommendedName>
    <alternativeName>
        <fullName evidence="3">2-haloalkanoic acid dehalogenase</fullName>
    </alternativeName>
    <alternativeName>
        <fullName evidence="3">Halocarboxylic acid halidohydrolase</fullName>
    </alternativeName>
    <alternativeName>
        <fullName evidence="3">L-2-haloacid dehalogenase</fullName>
    </alternativeName>
</protein>
<name>A0A0U1NMJ5_9RHOB</name>
<organism evidence="4 5">
    <name type="scientific">Nereida ignava</name>
    <dbReference type="NCBI Taxonomy" id="282199"/>
    <lineage>
        <taxon>Bacteria</taxon>
        <taxon>Pseudomonadati</taxon>
        <taxon>Pseudomonadota</taxon>
        <taxon>Alphaproteobacteria</taxon>
        <taxon>Rhodobacterales</taxon>
        <taxon>Roseobacteraceae</taxon>
        <taxon>Nereida</taxon>
    </lineage>
</organism>
<dbReference type="NCBIfam" id="TIGR01493">
    <property type="entry name" value="HAD-SF-IA-v2"/>
    <property type="match status" value="1"/>
</dbReference>
<comment type="similarity">
    <text evidence="1 3">Belongs to the HAD-like hydrolase superfamily. S-2-haloalkanoic acid dehalogenase family.</text>
</comment>
<dbReference type="InterPro" id="IPR006328">
    <property type="entry name" value="2-HAD"/>
</dbReference>
<dbReference type="STRING" id="282199.GCA_001049735_02000"/>
<keyword evidence="2 3" id="KW-0378">Hydrolase</keyword>
<accession>A0A0U1NMJ5</accession>
<gene>
    <name evidence="4" type="primary">hdl IVa</name>
    <name evidence="4" type="ORF">NIG5292_02001</name>
</gene>
<keyword evidence="5" id="KW-1185">Reference proteome</keyword>
<evidence type="ECO:0000313" key="5">
    <source>
        <dbReference type="Proteomes" id="UP000048949"/>
    </source>
</evidence>
<evidence type="ECO:0000256" key="2">
    <source>
        <dbReference type="ARBA" id="ARBA00022801"/>
    </source>
</evidence>
<evidence type="ECO:0000256" key="1">
    <source>
        <dbReference type="ARBA" id="ARBA00008106"/>
    </source>
</evidence>
<dbReference type="OrthoDB" id="7989657at2"/>
<dbReference type="RefSeq" id="WP_048599357.1">
    <property type="nucleotide sequence ID" value="NZ_CBFHGK010000015.1"/>
</dbReference>
<dbReference type="Gene3D" id="1.10.150.240">
    <property type="entry name" value="Putative phosphatase, domain 2"/>
    <property type="match status" value="1"/>
</dbReference>
<dbReference type="SFLD" id="SFLDG01129">
    <property type="entry name" value="C1.5:_HAD__Beta-PGM__Phosphata"/>
    <property type="match status" value="1"/>
</dbReference>
<dbReference type="EC" id="3.8.1.2" evidence="3"/>
<dbReference type="Pfam" id="PF00702">
    <property type="entry name" value="Hydrolase"/>
    <property type="match status" value="1"/>
</dbReference>
<dbReference type="EMBL" id="CVQV01000010">
    <property type="protein sequence ID" value="CRK75944.1"/>
    <property type="molecule type" value="Genomic_DNA"/>
</dbReference>
<dbReference type="InterPro" id="IPR006439">
    <property type="entry name" value="HAD-SF_hydro_IA"/>
</dbReference>
<dbReference type="Gene3D" id="3.40.50.1000">
    <property type="entry name" value="HAD superfamily/HAD-like"/>
    <property type="match status" value="1"/>
</dbReference>
<evidence type="ECO:0000313" key="4">
    <source>
        <dbReference type="EMBL" id="CRK75944.1"/>
    </source>
</evidence>
<comment type="catalytic activity">
    <reaction evidence="3">
        <text>an (S)-2-haloacid + H2O = a (2R)-2-hydroxycarboxylate + a halide anion + H(+)</text>
        <dbReference type="Rhea" id="RHEA:11192"/>
        <dbReference type="ChEBI" id="CHEBI:15377"/>
        <dbReference type="ChEBI" id="CHEBI:15378"/>
        <dbReference type="ChEBI" id="CHEBI:16042"/>
        <dbReference type="ChEBI" id="CHEBI:58314"/>
        <dbReference type="ChEBI" id="CHEBI:137405"/>
        <dbReference type="EC" id="3.8.1.2"/>
    </reaction>
</comment>
<dbReference type="GO" id="GO:0018784">
    <property type="term" value="F:(S)-2-haloacid dehalogenase activity"/>
    <property type="evidence" value="ECO:0007669"/>
    <property type="project" value="UniProtKB-UniRule"/>
</dbReference>
<dbReference type="InterPro" id="IPR036412">
    <property type="entry name" value="HAD-like_sf"/>
</dbReference>
<dbReference type="SFLD" id="SFLDG01135">
    <property type="entry name" value="C1.5.6:_HAD__Beta-PGM__Phospha"/>
    <property type="match status" value="1"/>
</dbReference>
<dbReference type="Proteomes" id="UP000048949">
    <property type="component" value="Unassembled WGS sequence"/>
</dbReference>
<dbReference type="PANTHER" id="PTHR43316">
    <property type="entry name" value="HYDROLASE, HALOACID DELAHOGENASE-RELATED"/>
    <property type="match status" value="1"/>
</dbReference>
<dbReference type="AlphaFoldDB" id="A0A0U1NMJ5"/>
<proteinExistence type="inferred from homology"/>
<dbReference type="SUPFAM" id="SSF56784">
    <property type="entry name" value="HAD-like"/>
    <property type="match status" value="1"/>
</dbReference>
<dbReference type="InterPro" id="IPR023198">
    <property type="entry name" value="PGP-like_dom2"/>
</dbReference>
<evidence type="ECO:0000256" key="3">
    <source>
        <dbReference type="RuleBase" id="RU368077"/>
    </source>
</evidence>
<dbReference type="PRINTS" id="PR00413">
    <property type="entry name" value="HADHALOGNASE"/>
</dbReference>
<sequence>MPITTCVFDAYGTLFDVASAARRAASQPENHAIAECWQQLAADWRAKQLNYTWLRTIAKEHADFWQITQDALDWALEAQGISDANLRQRLLDLYRHLDAYDEVATVLRDLSARGISCSILSNGTHDMLNAAIGSAGLSHAFTNVWSIDDIGVFKPDTRVYDMVTAPKDEVLFMSSNGWDAAGAAHYGWRTVWVNRAGDPVDRLYGVPKIIERDLTKIAEYL</sequence>
<dbReference type="SFLD" id="SFLDS00003">
    <property type="entry name" value="Haloacid_Dehalogenase"/>
    <property type="match status" value="1"/>
</dbReference>
<dbReference type="CDD" id="cd02588">
    <property type="entry name" value="HAD_L2-DEX"/>
    <property type="match status" value="1"/>
</dbReference>
<comment type="function">
    <text evidence="3">Catalyzes the hydrolytic dehalogenation of small (S)-2-haloalkanoic acids to yield the corresponding (R)-2-hydroxyalkanoic acids.</text>
</comment>
<dbReference type="SFLD" id="SFLDF00045">
    <property type="entry name" value="2-haloacid_dehalogenase"/>
    <property type="match status" value="1"/>
</dbReference>
<dbReference type="PANTHER" id="PTHR43316:SF3">
    <property type="entry name" value="HALOACID DEHALOGENASE, TYPE II (AFU_ORTHOLOGUE AFUA_2G07750)-RELATED"/>
    <property type="match status" value="1"/>
</dbReference>
<dbReference type="NCBIfam" id="TIGR01428">
    <property type="entry name" value="HAD_type_II"/>
    <property type="match status" value="1"/>
</dbReference>
<dbReference type="InterPro" id="IPR023214">
    <property type="entry name" value="HAD_sf"/>
</dbReference>
<dbReference type="InterPro" id="IPR051540">
    <property type="entry name" value="S-2-haloacid_dehalogenase"/>
</dbReference>